<evidence type="ECO:0000256" key="11">
    <source>
        <dbReference type="ARBA" id="ARBA00047776"/>
    </source>
</evidence>
<evidence type="ECO:0000256" key="9">
    <source>
        <dbReference type="ARBA" id="ARBA00023004"/>
    </source>
</evidence>
<dbReference type="PROSITE" id="PS51379">
    <property type="entry name" value="4FE4S_FER_2"/>
    <property type="match status" value="2"/>
</dbReference>
<sequence length="558" mass="61029">MTYVILQSCCNDASCVAVCPVNCIHPTPDEPGFMSAEMLHIDPDTCIDCGACVDECPVDAIRAEDDLTEDQDDYLDLNAKYFERANDVDAKSPEPRTWRKSDYSGLRVAIVGSGPAAFYAALDLYGMKAAKIHMFDRLLSPYGLARFGVAPDHQSTKAVIDMFRSLGKRDNFELSLGVDVGKHVSHDELLAHHDAVIYAVGASSDRRLNIEGEDLPGSHAATEFVAWYNGHPDYADRQFDLTGKHAVVIGNGNVALDVARVLLSDHSRLAKTDIARHALESLRKSNIRQVTLIGRRGVAQAAYTNPEMLALLSMDDIEVIVESEEVATDEVTRTVLEHPETDSSVHAKVRYAQAAASRPRGSGSKRLVLRYRASPVAIEGSSRVEAVKLVRNRLEIGEDGTVVAVATDHSERIEAEIVFRSIGYRGLPVDALPFDSRKGTVPNVDGRVIDPDGGLPMAGVYVTGWIKRGPTGVIGTNKKCATETVDALLNDYSDGVLTASPHRPADILALVRERNPEALRFDDWSLIDRAERDAGKAENRPRVKFVDVASMMNVVRSR</sequence>
<keyword evidence="9" id="KW-0408">Iron</keyword>
<dbReference type="Proteomes" id="UP000198327">
    <property type="component" value="Unassembled WGS sequence"/>
</dbReference>
<dbReference type="EC" id="1.18.1.2" evidence="3"/>
<keyword evidence="10" id="KW-0411">Iron-sulfur</keyword>
<feature type="domain" description="4Fe-4S ferredoxin-type" evidence="14">
    <location>
        <begin position="1"/>
        <end position="29"/>
    </location>
</feature>
<feature type="binding site" evidence="13">
    <location>
        <position position="307"/>
    </location>
    <ligand>
        <name>NADP(+)</name>
        <dbReference type="ChEBI" id="CHEBI:58349"/>
    </ligand>
</feature>
<feature type="binding site" evidence="13">
    <location>
        <begin position="251"/>
        <end position="254"/>
    </location>
    <ligand>
        <name>NADP(+)</name>
        <dbReference type="ChEBI" id="CHEBI:58349"/>
    </ligand>
</feature>
<dbReference type="PROSITE" id="PS00198">
    <property type="entry name" value="4FE4S_FER_1"/>
    <property type="match status" value="1"/>
</dbReference>
<feature type="binding site" evidence="13">
    <location>
        <position position="472"/>
    </location>
    <ligand>
        <name>NADP(+)</name>
        <dbReference type="ChEBI" id="CHEBI:58349"/>
    </ligand>
</feature>
<dbReference type="InterPro" id="IPR017900">
    <property type="entry name" value="4Fe4S_Fe_S_CS"/>
</dbReference>
<reference evidence="16" key="1">
    <citation type="submission" date="2017-06" db="EMBL/GenBank/DDBJ databases">
        <authorList>
            <person name="Varghese N."/>
            <person name="Submissions S."/>
        </authorList>
    </citation>
    <scope>NUCLEOTIDE SEQUENCE [LARGE SCALE GENOMIC DNA]</scope>
    <source>
        <strain evidence="16">JCM 23211</strain>
    </source>
</reference>
<dbReference type="Pfam" id="PF07992">
    <property type="entry name" value="Pyr_redox_2"/>
    <property type="match status" value="1"/>
</dbReference>
<dbReference type="Gene3D" id="3.50.50.60">
    <property type="entry name" value="FAD/NAD(P)-binding domain"/>
    <property type="match status" value="1"/>
</dbReference>
<dbReference type="GO" id="GO:0046872">
    <property type="term" value="F:metal ion binding"/>
    <property type="evidence" value="ECO:0007669"/>
    <property type="project" value="UniProtKB-KW"/>
</dbReference>
<accession>A0A239M2T9</accession>
<dbReference type="CDD" id="cd04410">
    <property type="entry name" value="DMSOR_beta-like"/>
    <property type="match status" value="1"/>
</dbReference>
<keyword evidence="6 12" id="KW-0274">FAD</keyword>
<evidence type="ECO:0000256" key="12">
    <source>
        <dbReference type="PIRSR" id="PIRSR000362-1"/>
    </source>
</evidence>
<feature type="binding site" evidence="13">
    <location>
        <begin position="295"/>
        <end position="296"/>
    </location>
    <ligand>
        <name>NADP(+)</name>
        <dbReference type="ChEBI" id="CHEBI:58349"/>
    </ligand>
</feature>
<evidence type="ECO:0000256" key="10">
    <source>
        <dbReference type="ARBA" id="ARBA00023014"/>
    </source>
</evidence>
<dbReference type="OrthoDB" id="289202at2"/>
<dbReference type="InterPro" id="IPR023753">
    <property type="entry name" value="FAD/NAD-binding_dom"/>
</dbReference>
<evidence type="ECO:0000256" key="3">
    <source>
        <dbReference type="ARBA" id="ARBA00013223"/>
    </source>
</evidence>
<dbReference type="SUPFAM" id="SSF51971">
    <property type="entry name" value="Nucleotide-binding domain"/>
    <property type="match status" value="2"/>
</dbReference>
<dbReference type="Gene3D" id="3.30.70.20">
    <property type="match status" value="1"/>
</dbReference>
<comment type="catalytic activity">
    <reaction evidence="11">
        <text>2 reduced [2Fe-2S]-[ferredoxin] + NADP(+) + H(+) = 2 oxidized [2Fe-2S]-[ferredoxin] + NADPH</text>
        <dbReference type="Rhea" id="RHEA:20125"/>
        <dbReference type="Rhea" id="RHEA-COMP:10000"/>
        <dbReference type="Rhea" id="RHEA-COMP:10001"/>
        <dbReference type="ChEBI" id="CHEBI:15378"/>
        <dbReference type="ChEBI" id="CHEBI:33737"/>
        <dbReference type="ChEBI" id="CHEBI:33738"/>
        <dbReference type="ChEBI" id="CHEBI:57783"/>
        <dbReference type="ChEBI" id="CHEBI:58349"/>
        <dbReference type="EC" id="1.18.1.2"/>
    </reaction>
</comment>
<evidence type="ECO:0000256" key="6">
    <source>
        <dbReference type="ARBA" id="ARBA00022827"/>
    </source>
</evidence>
<feature type="domain" description="4Fe-4S ferredoxin-type" evidence="14">
    <location>
        <begin position="37"/>
        <end position="66"/>
    </location>
</feature>
<evidence type="ECO:0000256" key="7">
    <source>
        <dbReference type="ARBA" id="ARBA00022857"/>
    </source>
</evidence>
<dbReference type="RefSeq" id="WP_089250410.1">
    <property type="nucleotide sequence ID" value="NZ_FZOW01000015.1"/>
</dbReference>
<dbReference type="SUPFAM" id="SSF54862">
    <property type="entry name" value="4Fe-4S ferredoxins"/>
    <property type="match status" value="1"/>
</dbReference>
<feature type="binding site" evidence="12">
    <location>
        <begin position="472"/>
        <end position="474"/>
    </location>
    <ligand>
        <name>FAD</name>
        <dbReference type="ChEBI" id="CHEBI:57692"/>
    </ligand>
</feature>
<evidence type="ECO:0000313" key="16">
    <source>
        <dbReference type="Proteomes" id="UP000198327"/>
    </source>
</evidence>
<evidence type="ECO:0000256" key="8">
    <source>
        <dbReference type="ARBA" id="ARBA00023002"/>
    </source>
</evidence>
<comment type="similarity">
    <text evidence="2">Belongs to the ferredoxin--NADP reductase type 1 family.</text>
</comment>
<evidence type="ECO:0000256" key="4">
    <source>
        <dbReference type="ARBA" id="ARBA00022630"/>
    </source>
</evidence>
<dbReference type="Pfam" id="PF00037">
    <property type="entry name" value="Fer4"/>
    <property type="match status" value="1"/>
</dbReference>
<keyword evidence="16" id="KW-1185">Reference proteome</keyword>
<dbReference type="InterPro" id="IPR017896">
    <property type="entry name" value="4Fe4S_Fe-S-bd"/>
</dbReference>
<organism evidence="15 16">
    <name type="scientific">Rhodococcoides kyotonense</name>
    <dbReference type="NCBI Taxonomy" id="398843"/>
    <lineage>
        <taxon>Bacteria</taxon>
        <taxon>Bacillati</taxon>
        <taxon>Actinomycetota</taxon>
        <taxon>Actinomycetes</taxon>
        <taxon>Mycobacteriales</taxon>
        <taxon>Nocardiaceae</taxon>
        <taxon>Rhodococcoides</taxon>
    </lineage>
</organism>
<dbReference type="InterPro" id="IPR055275">
    <property type="entry name" value="Ferredox_Rdtase"/>
</dbReference>
<name>A0A239M2T9_9NOCA</name>
<feature type="binding site" evidence="12">
    <location>
        <position position="116"/>
    </location>
    <ligand>
        <name>FAD</name>
        <dbReference type="ChEBI" id="CHEBI:57692"/>
    </ligand>
</feature>
<evidence type="ECO:0000313" key="15">
    <source>
        <dbReference type="EMBL" id="SNT36423.1"/>
    </source>
</evidence>
<dbReference type="EMBL" id="FZOW01000015">
    <property type="protein sequence ID" value="SNT36423.1"/>
    <property type="molecule type" value="Genomic_DNA"/>
</dbReference>
<evidence type="ECO:0000256" key="1">
    <source>
        <dbReference type="ARBA" id="ARBA00001974"/>
    </source>
</evidence>
<evidence type="ECO:0000259" key="14">
    <source>
        <dbReference type="PROSITE" id="PS51379"/>
    </source>
</evidence>
<dbReference type="GO" id="GO:0051536">
    <property type="term" value="F:iron-sulfur cluster binding"/>
    <property type="evidence" value="ECO:0007669"/>
    <property type="project" value="UniProtKB-KW"/>
</dbReference>
<dbReference type="InterPro" id="IPR021163">
    <property type="entry name" value="Ferredox_Rdtase_adrenod"/>
</dbReference>
<dbReference type="PRINTS" id="PR00419">
    <property type="entry name" value="ADXRDTASE"/>
</dbReference>
<protein>
    <recommendedName>
        <fullName evidence="3">ferredoxin--NADP(+) reductase</fullName>
        <ecNumber evidence="3">1.18.1.2</ecNumber>
    </recommendedName>
</protein>
<evidence type="ECO:0000256" key="2">
    <source>
        <dbReference type="ARBA" id="ARBA00008312"/>
    </source>
</evidence>
<dbReference type="PIRSF" id="PIRSF000362">
    <property type="entry name" value="FNR"/>
    <property type="match status" value="1"/>
</dbReference>
<dbReference type="PANTHER" id="PTHR48467:SF1">
    <property type="entry name" value="GLUTAMATE SYNTHASE 1 [NADH], CHLOROPLASTIC-LIKE"/>
    <property type="match status" value="1"/>
</dbReference>
<keyword evidence="7 13" id="KW-0521">NADP</keyword>
<comment type="cofactor">
    <cofactor evidence="1 12">
        <name>FAD</name>
        <dbReference type="ChEBI" id="CHEBI:57692"/>
    </cofactor>
</comment>
<feature type="binding site" evidence="12">
    <location>
        <position position="144"/>
    </location>
    <ligand>
        <name>FAD</name>
        <dbReference type="ChEBI" id="CHEBI:57692"/>
    </ligand>
</feature>
<keyword evidence="8" id="KW-0560">Oxidoreductase</keyword>
<dbReference type="InterPro" id="IPR036188">
    <property type="entry name" value="FAD/NAD-bd_sf"/>
</dbReference>
<dbReference type="AlphaFoldDB" id="A0A239M2T9"/>
<evidence type="ECO:0000256" key="5">
    <source>
        <dbReference type="ARBA" id="ARBA00022723"/>
    </source>
</evidence>
<dbReference type="Gene3D" id="3.40.50.720">
    <property type="entry name" value="NAD(P)-binding Rossmann-like Domain"/>
    <property type="match status" value="1"/>
</dbReference>
<proteinExistence type="inferred from homology"/>
<gene>
    <name evidence="15" type="ORF">SAMN05421642_11588</name>
</gene>
<keyword evidence="4" id="KW-0285">Flavoprotein</keyword>
<evidence type="ECO:0000256" key="13">
    <source>
        <dbReference type="PIRSR" id="PIRSR000362-2"/>
    </source>
</evidence>
<feature type="binding site" evidence="12">
    <location>
        <position position="465"/>
    </location>
    <ligand>
        <name>FAD</name>
        <dbReference type="ChEBI" id="CHEBI:57692"/>
    </ligand>
</feature>
<dbReference type="PANTHER" id="PTHR48467">
    <property type="entry name" value="GLUTAMATE SYNTHASE 1 [NADH], CHLOROPLASTIC-LIKE"/>
    <property type="match status" value="1"/>
</dbReference>
<feature type="binding site" evidence="12">
    <location>
        <position position="180"/>
    </location>
    <ligand>
        <name>FAD</name>
        <dbReference type="ChEBI" id="CHEBI:57692"/>
    </ligand>
</feature>
<dbReference type="GO" id="GO:0004324">
    <property type="term" value="F:ferredoxin-NADP+ reductase activity"/>
    <property type="evidence" value="ECO:0007669"/>
    <property type="project" value="UniProtKB-EC"/>
</dbReference>
<keyword evidence="5" id="KW-0479">Metal-binding</keyword>